<evidence type="ECO:0000256" key="4">
    <source>
        <dbReference type="ARBA" id="ARBA00023163"/>
    </source>
</evidence>
<dbReference type="Proteomes" id="UP001147005">
    <property type="component" value="Unassembled WGS sequence"/>
</dbReference>
<evidence type="ECO:0000256" key="1">
    <source>
        <dbReference type="ARBA" id="ARBA00009437"/>
    </source>
</evidence>
<gene>
    <name evidence="6" type="ORF">L2111_22935</name>
</gene>
<keyword evidence="4" id="KW-0804">Transcription</keyword>
<dbReference type="AlphaFoldDB" id="A0A9X4GNF5"/>
<evidence type="ECO:0000256" key="2">
    <source>
        <dbReference type="ARBA" id="ARBA00023015"/>
    </source>
</evidence>
<dbReference type="InterPro" id="IPR036390">
    <property type="entry name" value="WH_DNA-bd_sf"/>
</dbReference>
<dbReference type="GO" id="GO:0003700">
    <property type="term" value="F:DNA-binding transcription factor activity"/>
    <property type="evidence" value="ECO:0007669"/>
    <property type="project" value="InterPro"/>
</dbReference>
<dbReference type="SUPFAM" id="SSF53850">
    <property type="entry name" value="Periplasmic binding protein-like II"/>
    <property type="match status" value="1"/>
</dbReference>
<evidence type="ECO:0000259" key="5">
    <source>
        <dbReference type="PROSITE" id="PS50931"/>
    </source>
</evidence>
<evidence type="ECO:0000256" key="3">
    <source>
        <dbReference type="ARBA" id="ARBA00023125"/>
    </source>
</evidence>
<keyword evidence="2" id="KW-0805">Transcription regulation</keyword>
<dbReference type="EMBL" id="JAKIHW010000040">
    <property type="protein sequence ID" value="MDE9620906.1"/>
    <property type="molecule type" value="Genomic_DNA"/>
</dbReference>
<dbReference type="SUPFAM" id="SSF46785">
    <property type="entry name" value="Winged helix' DNA-binding domain"/>
    <property type="match status" value="1"/>
</dbReference>
<dbReference type="InterPro" id="IPR000847">
    <property type="entry name" value="LysR_HTH_N"/>
</dbReference>
<dbReference type="InterPro" id="IPR036388">
    <property type="entry name" value="WH-like_DNA-bd_sf"/>
</dbReference>
<accession>A0A9X4GNF5</accession>
<protein>
    <submittedName>
        <fullName evidence="6">LysR family transcriptional regulator</fullName>
    </submittedName>
</protein>
<comment type="caution">
    <text evidence="6">The sequence shown here is derived from an EMBL/GenBank/DDBJ whole genome shotgun (WGS) entry which is preliminary data.</text>
</comment>
<dbReference type="Gene3D" id="3.40.190.290">
    <property type="match status" value="1"/>
</dbReference>
<dbReference type="PANTHER" id="PTHR30126">
    <property type="entry name" value="HTH-TYPE TRANSCRIPTIONAL REGULATOR"/>
    <property type="match status" value="1"/>
</dbReference>
<evidence type="ECO:0000313" key="6">
    <source>
        <dbReference type="EMBL" id="MDE9620906.1"/>
    </source>
</evidence>
<dbReference type="GO" id="GO:0000976">
    <property type="term" value="F:transcription cis-regulatory region binding"/>
    <property type="evidence" value="ECO:0007669"/>
    <property type="project" value="TreeGrafter"/>
</dbReference>
<dbReference type="Gene3D" id="1.10.10.10">
    <property type="entry name" value="Winged helix-like DNA-binding domain superfamily/Winged helix DNA-binding domain"/>
    <property type="match status" value="1"/>
</dbReference>
<reference evidence="6" key="1">
    <citation type="submission" date="2022-01" db="EMBL/GenBank/DDBJ databases">
        <title>Genetic Characterization of Carbapenem-resistant Citrobacter spp. from China: a multicenter study.</title>
        <authorList>
            <person name="Ye L."/>
        </authorList>
    </citation>
    <scope>NUCLEOTIDE SEQUENCE</scope>
    <source>
        <strain evidence="6">IR5432</strain>
    </source>
</reference>
<dbReference type="CDD" id="cd05466">
    <property type="entry name" value="PBP2_LTTR_substrate"/>
    <property type="match status" value="1"/>
</dbReference>
<organism evidence="6 7">
    <name type="scientific">Citrobacter portucalensis</name>
    <dbReference type="NCBI Taxonomy" id="1639133"/>
    <lineage>
        <taxon>Bacteria</taxon>
        <taxon>Pseudomonadati</taxon>
        <taxon>Pseudomonadota</taxon>
        <taxon>Gammaproteobacteria</taxon>
        <taxon>Enterobacterales</taxon>
        <taxon>Enterobacteriaceae</taxon>
        <taxon>Citrobacter</taxon>
        <taxon>Citrobacter freundii complex</taxon>
    </lineage>
</organism>
<dbReference type="PRINTS" id="PR00039">
    <property type="entry name" value="HTHLYSR"/>
</dbReference>
<dbReference type="PANTHER" id="PTHR30126:SF91">
    <property type="entry name" value="LYSR FAMILY TRANSCRIPTIONAL REGULATOR"/>
    <property type="match status" value="1"/>
</dbReference>
<name>A0A9X4GNF5_9ENTR</name>
<proteinExistence type="inferred from homology"/>
<dbReference type="PROSITE" id="PS50931">
    <property type="entry name" value="HTH_LYSR"/>
    <property type="match status" value="1"/>
</dbReference>
<dbReference type="Pfam" id="PF00126">
    <property type="entry name" value="HTH_1"/>
    <property type="match status" value="1"/>
</dbReference>
<comment type="similarity">
    <text evidence="1">Belongs to the LysR transcriptional regulatory family.</text>
</comment>
<dbReference type="InterPro" id="IPR005119">
    <property type="entry name" value="LysR_subst-bd"/>
</dbReference>
<feature type="domain" description="HTH lysR-type" evidence="5">
    <location>
        <begin position="4"/>
        <end position="61"/>
    </location>
</feature>
<keyword evidence="3" id="KW-0238">DNA-binding</keyword>
<evidence type="ECO:0000313" key="7">
    <source>
        <dbReference type="Proteomes" id="UP001147005"/>
    </source>
</evidence>
<dbReference type="Pfam" id="PF03466">
    <property type="entry name" value="LysR_substrate"/>
    <property type="match status" value="1"/>
</dbReference>
<sequence>MAKISLEAMQAFVACVDCGGFSNAAKKLHKSQATISILVSNLEDDLLLKLFDRSGRSPTLTSHGKVAYAYARNVILAQQELMHATGRLLQTQESSVTLILSDYIPIAQREQLKEQFISRINDIKLTLLSAEGHDSVAMLLDGRADLAVIPAMESRMNYPIELSGLKTWFSAPLQLYCAKVHRLSQKERITDYDIKSERRIRLITGTISNHSPRHNILTDNVFRAYSLCALGLGWCELPEWIVELQHQLGDHRLVKMAVPPSKKELEFHVLYRNEPKGNFVNWFINAVTSSP</sequence>
<dbReference type="RefSeq" id="WP_181510461.1">
    <property type="nucleotide sequence ID" value="NZ_CP186530.1"/>
</dbReference>